<feature type="region of interest" description="Disordered" evidence="2">
    <location>
        <begin position="602"/>
        <end position="623"/>
    </location>
</feature>
<feature type="region of interest" description="Disordered" evidence="2">
    <location>
        <begin position="635"/>
        <end position="675"/>
    </location>
</feature>
<comment type="caution">
    <text evidence="3">The sequence shown here is derived from an EMBL/GenBank/DDBJ whole genome shotgun (WGS) entry which is preliminary data.</text>
</comment>
<sequence length="875" mass="100223">MDLVRDKLSFRKKKEFDAVSSQSAATSFKERQQMAARQQSQALNLPVAKASSNPTLWKAAERVSKSSFHKHDARLLTSNFQPGSNWITKLQKEINPEICRGWTKGKKANVIEKPNETATPNISRYTGTSRAPAKTANVADKKNKVTKQSINGYTSTSRAREIKSNTTDKAKVATPSINKGTVTSRAKVSKTNGAAGAVIPLMMPRAPRARHQATQTGHKEDRMELDIDDDEVEAGPSPGPGYVWVHETIVHEYRRKGLDAQQITKEKKPKAEQEATELLLKYFLDLLQSPIQFYKCHGRLEKEDSQNQIASRPSGNVFWQNFKKSRKTEFYKNKVDTIQSSDITMNLQARFTADSDQKENELKLKSLEKEKNKLKRKNKEKRRRITSLREKLSALKLERSHESPELQDENGHLPQKVAKLYLENRCLRTEIAEIENLRAHEQPETENNSRGRDDELEQRFGELRLENRYLDADLFEANKELQALKEEKSSQAAKFRENISELTRIAKAVHDEKAKLKTELSQVMEECRDLARIIAPFIENRVMISILEGRRAGEHETICVPLAPHASSRYHVTRLRYLDCYIHIFSTPFAFKWNPNLREVAREEQAGPRHSEGRGNQGLEDEDLSSTLVRRLNESQFVREDESNNEPGEGVTSRGALRRARTSGENGGMLTEDSVESDMPRLVISHMIMIDNLNIPHFQTTGTTEQPRKAITRLRVLKSAQVDLKILDETKRDLIDQAEDWKYRARTYAVKEEIALTESSKWEEYAMTWQRKYKRLRERVISDGLESVQPPGKGRKTYTNRVQKSPVMINKQVNARKTIAKMRWKKGLPSWVRKYLFANSTAPTAQLGLSRVSIHNHSPRKSLLFHLETSLCSFT</sequence>
<protein>
    <submittedName>
        <fullName evidence="3">Uncharacterized protein</fullName>
    </submittedName>
</protein>
<gene>
    <name evidence="3" type="ORF">G7Y89_g13636</name>
</gene>
<dbReference type="Proteomes" id="UP000566819">
    <property type="component" value="Unassembled WGS sequence"/>
</dbReference>
<evidence type="ECO:0000256" key="2">
    <source>
        <dbReference type="SAM" id="MobiDB-lite"/>
    </source>
</evidence>
<dbReference type="EMBL" id="JAAMPI010001627">
    <property type="protein sequence ID" value="KAF4624532.1"/>
    <property type="molecule type" value="Genomic_DNA"/>
</dbReference>
<keyword evidence="1" id="KW-0175">Coiled coil</keyword>
<name>A0A8H4RAA2_9HELO</name>
<reference evidence="3 4" key="1">
    <citation type="submission" date="2020-03" db="EMBL/GenBank/DDBJ databases">
        <title>Draft Genome Sequence of Cudoniella acicularis.</title>
        <authorList>
            <person name="Buettner E."/>
            <person name="Kellner H."/>
        </authorList>
    </citation>
    <scope>NUCLEOTIDE SEQUENCE [LARGE SCALE GENOMIC DNA]</scope>
    <source>
        <strain evidence="3 4">DSM 108380</strain>
    </source>
</reference>
<evidence type="ECO:0000313" key="3">
    <source>
        <dbReference type="EMBL" id="KAF4624532.1"/>
    </source>
</evidence>
<keyword evidence="4" id="KW-1185">Reference proteome</keyword>
<accession>A0A8H4RAA2</accession>
<feature type="coiled-coil region" evidence="1">
    <location>
        <begin position="467"/>
        <end position="533"/>
    </location>
</feature>
<feature type="coiled-coil region" evidence="1">
    <location>
        <begin position="357"/>
        <end position="437"/>
    </location>
</feature>
<organism evidence="3 4">
    <name type="scientific">Cudoniella acicularis</name>
    <dbReference type="NCBI Taxonomy" id="354080"/>
    <lineage>
        <taxon>Eukaryota</taxon>
        <taxon>Fungi</taxon>
        <taxon>Dikarya</taxon>
        <taxon>Ascomycota</taxon>
        <taxon>Pezizomycotina</taxon>
        <taxon>Leotiomycetes</taxon>
        <taxon>Helotiales</taxon>
        <taxon>Tricladiaceae</taxon>
        <taxon>Cudoniella</taxon>
    </lineage>
</organism>
<evidence type="ECO:0000256" key="1">
    <source>
        <dbReference type="SAM" id="Coils"/>
    </source>
</evidence>
<proteinExistence type="predicted"/>
<feature type="compositionally biased region" description="Basic and acidic residues" evidence="2">
    <location>
        <begin position="602"/>
        <end position="613"/>
    </location>
</feature>
<dbReference type="AlphaFoldDB" id="A0A8H4RAA2"/>
<evidence type="ECO:0000313" key="4">
    <source>
        <dbReference type="Proteomes" id="UP000566819"/>
    </source>
</evidence>